<dbReference type="EC" id="3.1.26.4" evidence="3"/>
<comment type="similarity">
    <text evidence="2">Belongs to the RNase H family.</text>
</comment>
<dbReference type="CDD" id="cd13934">
    <property type="entry name" value="RNase_H_Dikarya_like"/>
    <property type="match status" value="1"/>
</dbReference>
<feature type="compositionally biased region" description="Acidic residues" evidence="8">
    <location>
        <begin position="146"/>
        <end position="163"/>
    </location>
</feature>
<evidence type="ECO:0000256" key="6">
    <source>
        <dbReference type="ARBA" id="ARBA00022759"/>
    </source>
</evidence>
<dbReference type="InterPro" id="IPR036397">
    <property type="entry name" value="RNaseH_sf"/>
</dbReference>
<keyword evidence="7" id="KW-0378">Hydrolase</keyword>
<organism evidence="10 11">
    <name type="scientific">Orbilia javanica</name>
    <dbReference type="NCBI Taxonomy" id="47235"/>
    <lineage>
        <taxon>Eukaryota</taxon>
        <taxon>Fungi</taxon>
        <taxon>Dikarya</taxon>
        <taxon>Ascomycota</taxon>
        <taxon>Pezizomycotina</taxon>
        <taxon>Orbiliomycetes</taxon>
        <taxon>Orbiliales</taxon>
        <taxon>Orbiliaceae</taxon>
        <taxon>Orbilia</taxon>
    </lineage>
</organism>
<dbReference type="InterPro" id="IPR002156">
    <property type="entry name" value="RNaseH_domain"/>
</dbReference>
<dbReference type="GO" id="GO:0046872">
    <property type="term" value="F:metal ion binding"/>
    <property type="evidence" value="ECO:0007669"/>
    <property type="project" value="UniProtKB-KW"/>
</dbReference>
<feature type="domain" description="RNase H type-1" evidence="9">
    <location>
        <begin position="47"/>
        <end position="253"/>
    </location>
</feature>
<dbReference type="Gene3D" id="3.30.420.10">
    <property type="entry name" value="Ribonuclease H-like superfamily/Ribonuclease H"/>
    <property type="match status" value="1"/>
</dbReference>
<dbReference type="PROSITE" id="PS50879">
    <property type="entry name" value="RNASE_H_1"/>
    <property type="match status" value="1"/>
</dbReference>
<keyword evidence="11" id="KW-1185">Reference proteome</keyword>
<reference evidence="10 11" key="1">
    <citation type="submission" date="2019-10" db="EMBL/GenBank/DDBJ databases">
        <authorList>
            <person name="Palmer J.M."/>
        </authorList>
    </citation>
    <scope>NUCLEOTIDE SEQUENCE [LARGE SCALE GENOMIC DNA]</scope>
    <source>
        <strain evidence="10 11">TWF718</strain>
    </source>
</reference>
<keyword evidence="4" id="KW-0540">Nuclease</keyword>
<feature type="compositionally biased region" description="Basic residues" evidence="8">
    <location>
        <begin position="133"/>
        <end position="142"/>
    </location>
</feature>
<dbReference type="PANTHER" id="PTHR10642:SF26">
    <property type="entry name" value="RIBONUCLEASE H1"/>
    <property type="match status" value="1"/>
</dbReference>
<proteinExistence type="inferred from homology"/>
<keyword evidence="6" id="KW-0255">Endonuclease</keyword>
<evidence type="ECO:0000256" key="8">
    <source>
        <dbReference type="SAM" id="MobiDB-lite"/>
    </source>
</evidence>
<dbReference type="InterPro" id="IPR050092">
    <property type="entry name" value="RNase_H"/>
</dbReference>
<evidence type="ECO:0000256" key="3">
    <source>
        <dbReference type="ARBA" id="ARBA00012180"/>
    </source>
</evidence>
<evidence type="ECO:0000259" key="9">
    <source>
        <dbReference type="PROSITE" id="PS50879"/>
    </source>
</evidence>
<dbReference type="Pfam" id="PF00075">
    <property type="entry name" value="RNase_H"/>
    <property type="match status" value="1"/>
</dbReference>
<comment type="catalytic activity">
    <reaction evidence="1">
        <text>Endonucleolytic cleavage to 5'-phosphomonoester.</text>
        <dbReference type="EC" id="3.1.26.4"/>
    </reaction>
</comment>
<protein>
    <recommendedName>
        <fullName evidence="3">ribonuclease H</fullName>
        <ecNumber evidence="3">3.1.26.4</ecNumber>
    </recommendedName>
</protein>
<dbReference type="EMBL" id="JAVHNR010000001">
    <property type="protein sequence ID" value="KAK6356441.1"/>
    <property type="molecule type" value="Genomic_DNA"/>
</dbReference>
<feature type="region of interest" description="Disordered" evidence="8">
    <location>
        <begin position="124"/>
        <end position="165"/>
    </location>
</feature>
<dbReference type="InterPro" id="IPR012337">
    <property type="entry name" value="RNaseH-like_sf"/>
</dbReference>
<evidence type="ECO:0000313" key="10">
    <source>
        <dbReference type="EMBL" id="KAK6356441.1"/>
    </source>
</evidence>
<dbReference type="SUPFAM" id="SSF53098">
    <property type="entry name" value="Ribonuclease H-like"/>
    <property type="match status" value="2"/>
</dbReference>
<dbReference type="GO" id="GO:0043137">
    <property type="term" value="P:DNA replication, removal of RNA primer"/>
    <property type="evidence" value="ECO:0007669"/>
    <property type="project" value="TreeGrafter"/>
</dbReference>
<evidence type="ECO:0000256" key="5">
    <source>
        <dbReference type="ARBA" id="ARBA00022723"/>
    </source>
</evidence>
<sequence>MIGPTTENRRFVNCPSVTALDYGDQIPVCDCCNQFTAMCCLHYGKACHHHRVFFADGACLNNGKEGARAGVGVAGGENKHFQVSTPFSDLVGDGNGSKRTNQIAELRAAIEAVAFIEGLCKANKGDGKTKSQSSHRSKRRKLYVPVEEDDEAEYEKDEDEDKDEDGKNKATLCIIAMDSEYVVKGMTAWFPMWRKHGWKTSKGNTPANLDLFLALEREICRVEDRGWNIRICFWWVPREHNKVADRLAKNAAQLDTGED</sequence>
<gene>
    <name evidence="10" type="ORF">TWF718_000800</name>
</gene>
<name>A0AAN8N4R0_9PEZI</name>
<evidence type="ECO:0000256" key="4">
    <source>
        <dbReference type="ARBA" id="ARBA00022722"/>
    </source>
</evidence>
<dbReference type="GO" id="GO:0003676">
    <property type="term" value="F:nucleic acid binding"/>
    <property type="evidence" value="ECO:0007669"/>
    <property type="project" value="InterPro"/>
</dbReference>
<dbReference type="AlphaFoldDB" id="A0AAN8N4R0"/>
<evidence type="ECO:0000256" key="7">
    <source>
        <dbReference type="ARBA" id="ARBA00022801"/>
    </source>
</evidence>
<dbReference type="PANTHER" id="PTHR10642">
    <property type="entry name" value="RIBONUCLEASE H1"/>
    <property type="match status" value="1"/>
</dbReference>
<dbReference type="GO" id="GO:0004523">
    <property type="term" value="F:RNA-DNA hybrid ribonuclease activity"/>
    <property type="evidence" value="ECO:0007669"/>
    <property type="project" value="UniProtKB-EC"/>
</dbReference>
<accession>A0AAN8N4R0</accession>
<comment type="caution">
    <text evidence="10">The sequence shown here is derived from an EMBL/GenBank/DDBJ whole genome shotgun (WGS) entry which is preliminary data.</text>
</comment>
<evidence type="ECO:0000256" key="2">
    <source>
        <dbReference type="ARBA" id="ARBA00005300"/>
    </source>
</evidence>
<keyword evidence="5" id="KW-0479">Metal-binding</keyword>
<dbReference type="Proteomes" id="UP001313282">
    <property type="component" value="Unassembled WGS sequence"/>
</dbReference>
<evidence type="ECO:0000313" key="11">
    <source>
        <dbReference type="Proteomes" id="UP001313282"/>
    </source>
</evidence>
<evidence type="ECO:0000256" key="1">
    <source>
        <dbReference type="ARBA" id="ARBA00000077"/>
    </source>
</evidence>